<name>A0A8W8MFD9_MAGGI</name>
<evidence type="ECO:0000313" key="4">
    <source>
        <dbReference type="Proteomes" id="UP000005408"/>
    </source>
</evidence>
<feature type="region of interest" description="Disordered" evidence="1">
    <location>
        <begin position="436"/>
        <end position="491"/>
    </location>
</feature>
<dbReference type="Proteomes" id="UP000005408">
    <property type="component" value="Unassembled WGS sequence"/>
</dbReference>
<evidence type="ECO:0000256" key="1">
    <source>
        <dbReference type="SAM" id="MobiDB-lite"/>
    </source>
</evidence>
<keyword evidence="4" id="KW-1185">Reference proteome</keyword>
<reference evidence="3" key="1">
    <citation type="submission" date="2022-08" db="UniProtKB">
        <authorList>
            <consortium name="EnsemblMetazoa"/>
        </authorList>
    </citation>
    <scope>IDENTIFICATION</scope>
    <source>
        <strain evidence="3">05x7-T-G4-1.051#20</strain>
    </source>
</reference>
<dbReference type="AlphaFoldDB" id="A0A8W8MFD9"/>
<dbReference type="InterPro" id="IPR049012">
    <property type="entry name" value="Mutator_transp_dom"/>
</dbReference>
<organism evidence="3 4">
    <name type="scientific">Magallana gigas</name>
    <name type="common">Pacific oyster</name>
    <name type="synonym">Crassostrea gigas</name>
    <dbReference type="NCBI Taxonomy" id="29159"/>
    <lineage>
        <taxon>Eukaryota</taxon>
        <taxon>Metazoa</taxon>
        <taxon>Spiralia</taxon>
        <taxon>Lophotrochozoa</taxon>
        <taxon>Mollusca</taxon>
        <taxon>Bivalvia</taxon>
        <taxon>Autobranchia</taxon>
        <taxon>Pteriomorphia</taxon>
        <taxon>Ostreida</taxon>
        <taxon>Ostreoidea</taxon>
        <taxon>Ostreidae</taxon>
        <taxon>Magallana</taxon>
    </lineage>
</organism>
<feature type="compositionally biased region" description="Basic and acidic residues" evidence="1">
    <location>
        <begin position="437"/>
        <end position="478"/>
    </location>
</feature>
<dbReference type="EnsemblMetazoa" id="G32515.2">
    <property type="protein sequence ID" value="G32515.2:cds"/>
    <property type="gene ID" value="G32515"/>
</dbReference>
<feature type="domain" description="Mutator-like transposase" evidence="2">
    <location>
        <begin position="90"/>
        <end position="298"/>
    </location>
</feature>
<dbReference type="Pfam" id="PF20700">
    <property type="entry name" value="Mutator"/>
    <property type="match status" value="1"/>
</dbReference>
<sequence length="525" mass="58321">MVNRTKKGRFLKPTQVARYNQQLKNLHKSSEECDQLVNLDTFVPLFDTQSTPAAGSTLDDHSYIQSTGSFDEINEAFFSGKLRALDFTRHVVDLQALFNNMKCVDCANVSLKFKDAVGVLPAGICGHLVIRCYNCLRFVQVAMGKTHSSPHGQQIFDVNTKLATGMYHSGIGPVQLNNLFTSMNLPNISESLIRRRCDEVGPVLEDLAEESTSKALCEEGHLSATNSIESTGITASADGAYQRRGSGRCYNSLSGTATLIGKKTGKIVGFSARYKRCRKCDVAKAKHRTPNKHASQCKEDTDKIEKSIDSVVLHQFGDHVKCGEWCNMKENPTARHKNLPWGADLQNEKLKTDLLTLFRDLDPSKLSRLDSSNCNESFNNTLRSKAPKDKHYSESGSLAYRLSAAVCQKNEGYNYVAKVHEKLGLSPGTATTSLASIRDRDVHRKREVSKTKEFKLQRQKLKSERSGETRSQEVREGDSYSSNLLGDTPDPDMEVIPGPSDVCNAKTIVYYDLETTGLTGQHQEF</sequence>
<protein>
    <recommendedName>
        <fullName evidence="2">Mutator-like transposase domain-containing protein</fullName>
    </recommendedName>
</protein>
<proteinExistence type="predicted"/>
<evidence type="ECO:0000259" key="2">
    <source>
        <dbReference type="Pfam" id="PF20700"/>
    </source>
</evidence>
<evidence type="ECO:0000313" key="3">
    <source>
        <dbReference type="EnsemblMetazoa" id="G32515.2:cds"/>
    </source>
</evidence>
<accession>A0A8W8MFD9</accession>